<name>A0A7Y9I6D7_9ACTN</name>
<feature type="region of interest" description="Disordered" evidence="14">
    <location>
        <begin position="659"/>
        <end position="715"/>
    </location>
</feature>
<evidence type="ECO:0000256" key="14">
    <source>
        <dbReference type="SAM" id="MobiDB-lite"/>
    </source>
</evidence>
<keyword evidence="7" id="KW-0378">Hydrolase</keyword>
<dbReference type="Gene3D" id="3.40.710.10">
    <property type="entry name" value="DD-peptidase/beta-lactamase superfamily"/>
    <property type="match status" value="1"/>
</dbReference>
<dbReference type="Pfam" id="PF00905">
    <property type="entry name" value="Transpeptidase"/>
    <property type="match status" value="1"/>
</dbReference>
<dbReference type="SUPFAM" id="SSF53955">
    <property type="entry name" value="Lysozyme-like"/>
    <property type="match status" value="1"/>
</dbReference>
<dbReference type="GO" id="GO:0008955">
    <property type="term" value="F:peptidoglycan glycosyltransferase activity"/>
    <property type="evidence" value="ECO:0007669"/>
    <property type="project" value="UniProtKB-EC"/>
</dbReference>
<evidence type="ECO:0000256" key="11">
    <source>
        <dbReference type="ARBA" id="ARBA00023316"/>
    </source>
</evidence>
<dbReference type="PANTHER" id="PTHR32282:SF33">
    <property type="entry name" value="PEPTIDOGLYCAN GLYCOSYLTRANSFERASE"/>
    <property type="match status" value="1"/>
</dbReference>
<reference evidence="17 18" key="1">
    <citation type="submission" date="2020-07" db="EMBL/GenBank/DDBJ databases">
        <title>Sequencing the genomes of 1000 actinobacteria strains.</title>
        <authorList>
            <person name="Klenk H.-P."/>
        </authorList>
    </citation>
    <scope>NUCLEOTIDE SEQUENCE [LARGE SCALE GENOMIC DNA]</scope>
    <source>
        <strain evidence="17 18">DSM 22083</strain>
    </source>
</reference>
<proteinExistence type="inferred from homology"/>
<evidence type="ECO:0000256" key="5">
    <source>
        <dbReference type="ARBA" id="ARBA00022676"/>
    </source>
</evidence>
<dbReference type="AlphaFoldDB" id="A0A7Y9I6D7"/>
<dbReference type="SUPFAM" id="SSF56601">
    <property type="entry name" value="beta-lactamase/transpeptidase-like"/>
    <property type="match status" value="1"/>
</dbReference>
<keyword evidence="8" id="KW-0133">Cell shape</keyword>
<dbReference type="GO" id="GO:0030288">
    <property type="term" value="C:outer membrane-bounded periplasmic space"/>
    <property type="evidence" value="ECO:0007669"/>
    <property type="project" value="TreeGrafter"/>
</dbReference>
<dbReference type="Gene3D" id="1.10.3810.10">
    <property type="entry name" value="Biosynthetic peptidoglycan transglycosylase-like"/>
    <property type="match status" value="1"/>
</dbReference>
<feature type="domain" description="Glycosyl transferase family 51" evidence="16">
    <location>
        <begin position="58"/>
        <end position="246"/>
    </location>
</feature>
<dbReference type="Proteomes" id="UP000569914">
    <property type="component" value="Unassembled WGS sequence"/>
</dbReference>
<evidence type="ECO:0000256" key="10">
    <source>
        <dbReference type="ARBA" id="ARBA00023268"/>
    </source>
</evidence>
<dbReference type="PANTHER" id="PTHR32282">
    <property type="entry name" value="BINDING PROTEIN TRANSPEPTIDASE, PUTATIVE-RELATED"/>
    <property type="match status" value="1"/>
</dbReference>
<evidence type="ECO:0000256" key="9">
    <source>
        <dbReference type="ARBA" id="ARBA00022984"/>
    </source>
</evidence>
<keyword evidence="9" id="KW-0573">Peptidoglycan synthesis</keyword>
<dbReference type="GO" id="GO:0006508">
    <property type="term" value="P:proteolysis"/>
    <property type="evidence" value="ECO:0007669"/>
    <property type="project" value="UniProtKB-KW"/>
</dbReference>
<evidence type="ECO:0000313" key="18">
    <source>
        <dbReference type="Proteomes" id="UP000569914"/>
    </source>
</evidence>
<evidence type="ECO:0000256" key="7">
    <source>
        <dbReference type="ARBA" id="ARBA00022801"/>
    </source>
</evidence>
<keyword evidence="18" id="KW-1185">Reference proteome</keyword>
<comment type="caution">
    <text evidence="17">The sequence shown here is derived from an EMBL/GenBank/DDBJ whole genome shotgun (WGS) entry which is preliminary data.</text>
</comment>
<evidence type="ECO:0000256" key="6">
    <source>
        <dbReference type="ARBA" id="ARBA00022679"/>
    </source>
</evidence>
<evidence type="ECO:0000259" key="15">
    <source>
        <dbReference type="Pfam" id="PF00905"/>
    </source>
</evidence>
<dbReference type="EMBL" id="JACCBU010000001">
    <property type="protein sequence ID" value="NYE70579.1"/>
    <property type="molecule type" value="Genomic_DNA"/>
</dbReference>
<dbReference type="InterPro" id="IPR023346">
    <property type="entry name" value="Lysozyme-like_dom_sf"/>
</dbReference>
<feature type="compositionally biased region" description="Basic and acidic residues" evidence="14">
    <location>
        <begin position="698"/>
        <end position="715"/>
    </location>
</feature>
<evidence type="ECO:0000256" key="3">
    <source>
        <dbReference type="ARBA" id="ARBA00022645"/>
    </source>
</evidence>
<feature type="compositionally biased region" description="Basic and acidic residues" evidence="14">
    <location>
        <begin position="678"/>
        <end position="689"/>
    </location>
</feature>
<gene>
    <name evidence="17" type="ORF">BKA15_001908</name>
</gene>
<comment type="catalytic activity">
    <reaction evidence="12">
        <text>Preferential cleavage: (Ac)2-L-Lys-D-Ala-|-D-Ala. Also transpeptidation of peptidyl-alanyl moieties that are N-acyl substituents of D-alanine.</text>
        <dbReference type="EC" id="3.4.16.4"/>
    </reaction>
</comment>
<keyword evidence="5" id="KW-0328">Glycosyltransferase</keyword>
<dbReference type="GO" id="GO:0008360">
    <property type="term" value="P:regulation of cell shape"/>
    <property type="evidence" value="ECO:0007669"/>
    <property type="project" value="UniProtKB-KW"/>
</dbReference>
<dbReference type="InterPro" id="IPR001460">
    <property type="entry name" value="PCN-bd_Tpept"/>
</dbReference>
<organism evidence="17 18">
    <name type="scientific">Microlunatus parietis</name>
    <dbReference type="NCBI Taxonomy" id="682979"/>
    <lineage>
        <taxon>Bacteria</taxon>
        <taxon>Bacillati</taxon>
        <taxon>Actinomycetota</taxon>
        <taxon>Actinomycetes</taxon>
        <taxon>Propionibacteriales</taxon>
        <taxon>Propionibacteriaceae</taxon>
        <taxon>Microlunatus</taxon>
    </lineage>
</organism>
<evidence type="ECO:0000256" key="12">
    <source>
        <dbReference type="ARBA" id="ARBA00034000"/>
    </source>
</evidence>
<dbReference type="InterPro" id="IPR001264">
    <property type="entry name" value="Glyco_trans_51"/>
</dbReference>
<dbReference type="InterPro" id="IPR036950">
    <property type="entry name" value="PBP_transglycosylase"/>
</dbReference>
<protein>
    <submittedName>
        <fullName evidence="17">Membrane peptidoglycan carboxypeptidase</fullName>
    </submittedName>
</protein>
<evidence type="ECO:0000256" key="2">
    <source>
        <dbReference type="ARBA" id="ARBA00007739"/>
    </source>
</evidence>
<keyword evidence="3 17" id="KW-0121">Carboxypeptidase</keyword>
<comment type="similarity">
    <text evidence="1">In the C-terminal section; belongs to the transpeptidase family.</text>
</comment>
<accession>A0A7Y9I6D7</accession>
<dbReference type="InterPro" id="IPR012338">
    <property type="entry name" value="Beta-lactam/transpept-like"/>
</dbReference>
<keyword evidence="6" id="KW-0808">Transferase</keyword>
<evidence type="ECO:0000256" key="4">
    <source>
        <dbReference type="ARBA" id="ARBA00022670"/>
    </source>
</evidence>
<keyword evidence="11" id="KW-0961">Cell wall biogenesis/degradation</keyword>
<dbReference type="GO" id="GO:0009252">
    <property type="term" value="P:peptidoglycan biosynthetic process"/>
    <property type="evidence" value="ECO:0007669"/>
    <property type="project" value="UniProtKB-KW"/>
</dbReference>
<evidence type="ECO:0000256" key="1">
    <source>
        <dbReference type="ARBA" id="ARBA00007090"/>
    </source>
</evidence>
<dbReference type="GO" id="GO:0008658">
    <property type="term" value="F:penicillin binding"/>
    <property type="evidence" value="ECO:0007669"/>
    <property type="project" value="InterPro"/>
</dbReference>
<comment type="catalytic activity">
    <reaction evidence="13">
        <text>[GlcNAc-(1-&gt;4)-Mur2Ac(oyl-L-Ala-gamma-D-Glu-L-Lys-D-Ala-D-Ala)](n)-di-trans,octa-cis-undecaprenyl diphosphate + beta-D-GlcNAc-(1-&gt;4)-Mur2Ac(oyl-L-Ala-gamma-D-Glu-L-Lys-D-Ala-D-Ala)-di-trans,octa-cis-undecaprenyl diphosphate = [GlcNAc-(1-&gt;4)-Mur2Ac(oyl-L-Ala-gamma-D-Glu-L-Lys-D-Ala-D-Ala)](n+1)-di-trans,octa-cis-undecaprenyl diphosphate + di-trans,octa-cis-undecaprenyl diphosphate + H(+)</text>
        <dbReference type="Rhea" id="RHEA:23708"/>
        <dbReference type="Rhea" id="RHEA-COMP:9602"/>
        <dbReference type="Rhea" id="RHEA-COMP:9603"/>
        <dbReference type="ChEBI" id="CHEBI:15378"/>
        <dbReference type="ChEBI" id="CHEBI:58405"/>
        <dbReference type="ChEBI" id="CHEBI:60033"/>
        <dbReference type="ChEBI" id="CHEBI:78435"/>
        <dbReference type="EC" id="2.4.99.28"/>
    </reaction>
</comment>
<evidence type="ECO:0000256" key="8">
    <source>
        <dbReference type="ARBA" id="ARBA00022960"/>
    </source>
</evidence>
<dbReference type="FunFam" id="1.10.3810.10:FF:000001">
    <property type="entry name" value="Penicillin-binding protein 1A"/>
    <property type="match status" value="1"/>
</dbReference>
<dbReference type="RefSeq" id="WP_246322742.1">
    <property type="nucleotide sequence ID" value="NZ_JACCBU010000001.1"/>
</dbReference>
<feature type="domain" description="Penicillin-binding protein transpeptidase" evidence="15">
    <location>
        <begin position="349"/>
        <end position="631"/>
    </location>
</feature>
<dbReference type="InterPro" id="IPR050396">
    <property type="entry name" value="Glycosyltr_51/Transpeptidase"/>
</dbReference>
<dbReference type="GO" id="GO:0009002">
    <property type="term" value="F:serine-type D-Ala-D-Ala carboxypeptidase activity"/>
    <property type="evidence" value="ECO:0007669"/>
    <property type="project" value="UniProtKB-EC"/>
</dbReference>
<evidence type="ECO:0000313" key="17">
    <source>
        <dbReference type="EMBL" id="NYE70579.1"/>
    </source>
</evidence>
<keyword evidence="4" id="KW-0645">Protease</keyword>
<evidence type="ECO:0000256" key="13">
    <source>
        <dbReference type="ARBA" id="ARBA00049902"/>
    </source>
</evidence>
<evidence type="ECO:0000259" key="16">
    <source>
        <dbReference type="Pfam" id="PF00912"/>
    </source>
</evidence>
<sequence length="715" mass="78345">MFLLVSVLAGALVAGLFIPVAGLAGVTGQAAAEEVADLPAELDTPPQAERSKVLLGNGEVLTYFYAQNRVYVPLDKIAPVMIQAQLAIEDHRFYEHGAMDLTGTLRAFLRTSSGDTQGGSSISQQYVKMVLVESCDLDQACIAQVTQASGTAGIQRKIRELRYAIALEEKFSKDEILERYLNIAYYGQGAYGVQAAARHYFGTTADQLTLPQAAMLAGLVQNPNQVNPVSSPDAAIERRDFVINRMAELRMINAKQVREAKATKFDESQVQKTRNGCVGSRYPFICDYVRRTLLQSPSLGKTEKEREHTLLRGGLTIETAIDPDVQDMAQKRLSKVVSPTDPIISTMNMIQPGTGLILAMAQSRPVMGTNSKKGETYYNYSVSPSLGGAEGYQAGSTFKAFTAAAALERGIPMSKTYDAKKTINLKDRSFRTCEGRSKIGKWKVSNSTNANGKMDMNKAIQMSVNTYFAQLVLQVGLCRTTEMAEKLGIESTGKDEREGHEGEIRDLVDYYQYNPSFTLGSVEISPISMAEAYATFAARGIHCDPTIIKKVTNPARKELEVPDGNCKRVLDKDVADGMNRLLSSVITKGTGKRAAIKDGRPQAGKTGTIDSNEAVWFAGYTPEAAGVAMIAIDKRQKPFIRGKKGFRSRGVKGFKLESGERLEGSGSGDAGQEIWKPTMERYLKDEPKTKFKKPPKKLIGEKKKPPKEEKKPERD</sequence>
<dbReference type="GO" id="GO:0071555">
    <property type="term" value="P:cell wall organization"/>
    <property type="evidence" value="ECO:0007669"/>
    <property type="project" value="UniProtKB-KW"/>
</dbReference>
<keyword evidence="10" id="KW-0511">Multifunctional enzyme</keyword>
<dbReference type="Pfam" id="PF00912">
    <property type="entry name" value="Transgly"/>
    <property type="match status" value="1"/>
</dbReference>
<comment type="similarity">
    <text evidence="2">In the N-terminal section; belongs to the glycosyltransferase 51 family.</text>
</comment>